<organism evidence="2 3">
    <name type="scientific">Nannocystis pusilla</name>
    <dbReference type="NCBI Taxonomy" id="889268"/>
    <lineage>
        <taxon>Bacteria</taxon>
        <taxon>Pseudomonadati</taxon>
        <taxon>Myxococcota</taxon>
        <taxon>Polyangia</taxon>
        <taxon>Nannocystales</taxon>
        <taxon>Nannocystaceae</taxon>
        <taxon>Nannocystis</taxon>
    </lineage>
</organism>
<dbReference type="Proteomes" id="UP001150924">
    <property type="component" value="Unassembled WGS sequence"/>
</dbReference>
<comment type="caution">
    <text evidence="2">The sequence shown here is derived from an EMBL/GenBank/DDBJ whole genome shotgun (WGS) entry which is preliminary data.</text>
</comment>
<keyword evidence="3" id="KW-1185">Reference proteome</keyword>
<reference evidence="2" key="1">
    <citation type="submission" date="2022-11" db="EMBL/GenBank/DDBJ databases">
        <title>Minimal conservation of predation-associated metabolite biosynthetic gene clusters underscores biosynthetic potential of Myxococcota including descriptions for ten novel species: Archangium lansinium sp. nov., Myxococcus landrumus sp. nov., Nannocystis bai.</title>
        <authorList>
            <person name="Ahearne A."/>
            <person name="Stevens C."/>
            <person name="Phillips K."/>
        </authorList>
    </citation>
    <scope>NUCLEOTIDE SEQUENCE</scope>
    <source>
        <strain evidence="2">Na p29</strain>
    </source>
</reference>
<proteinExistence type="predicted"/>
<feature type="region of interest" description="Disordered" evidence="1">
    <location>
        <begin position="74"/>
        <end position="111"/>
    </location>
</feature>
<gene>
    <name evidence="2" type="ORF">OV079_12410</name>
</gene>
<dbReference type="EMBL" id="JAPNKE010000002">
    <property type="protein sequence ID" value="MCY1006349.1"/>
    <property type="molecule type" value="Genomic_DNA"/>
</dbReference>
<dbReference type="RefSeq" id="WP_267768498.1">
    <property type="nucleotide sequence ID" value="NZ_JAPNKE010000002.1"/>
</dbReference>
<accession>A0A9X3ELP1</accession>
<sequence>MHVLRARAELKHDEAPVVVGRQFVPDVDGQAEAGVEAVEVGPRRRERSLEGADCVDLEERGDLVVRKPLARLANRSGTADRSRNTTACSLASGTSGSGRIIADADPVRRRI</sequence>
<feature type="compositionally biased region" description="Polar residues" evidence="1">
    <location>
        <begin position="84"/>
        <end position="94"/>
    </location>
</feature>
<dbReference type="AlphaFoldDB" id="A0A9X3ELP1"/>
<name>A0A9X3ELP1_9BACT</name>
<evidence type="ECO:0000313" key="2">
    <source>
        <dbReference type="EMBL" id="MCY1006349.1"/>
    </source>
</evidence>
<protein>
    <submittedName>
        <fullName evidence="2">Uncharacterized protein</fullName>
    </submittedName>
</protein>
<evidence type="ECO:0000313" key="3">
    <source>
        <dbReference type="Proteomes" id="UP001150924"/>
    </source>
</evidence>
<evidence type="ECO:0000256" key="1">
    <source>
        <dbReference type="SAM" id="MobiDB-lite"/>
    </source>
</evidence>